<comment type="caution">
    <text evidence="1">The sequence shown here is derived from an EMBL/GenBank/DDBJ whole genome shotgun (WGS) entry which is preliminary data.</text>
</comment>
<proteinExistence type="predicted"/>
<reference evidence="1" key="1">
    <citation type="submission" date="2023-07" db="EMBL/GenBank/DDBJ databases">
        <title>Black Yeasts Isolated from many extreme environments.</title>
        <authorList>
            <person name="Coleine C."/>
            <person name="Stajich J.E."/>
            <person name="Selbmann L."/>
        </authorList>
    </citation>
    <scope>NUCLEOTIDE SEQUENCE</scope>
    <source>
        <strain evidence="1">CCFEE 5714</strain>
    </source>
</reference>
<organism evidence="1 2">
    <name type="scientific">Vermiconidia calcicola</name>
    <dbReference type="NCBI Taxonomy" id="1690605"/>
    <lineage>
        <taxon>Eukaryota</taxon>
        <taxon>Fungi</taxon>
        <taxon>Dikarya</taxon>
        <taxon>Ascomycota</taxon>
        <taxon>Pezizomycotina</taxon>
        <taxon>Dothideomycetes</taxon>
        <taxon>Dothideomycetidae</taxon>
        <taxon>Mycosphaerellales</taxon>
        <taxon>Extremaceae</taxon>
        <taxon>Vermiconidia</taxon>
    </lineage>
</organism>
<keyword evidence="2" id="KW-1185">Reference proteome</keyword>
<evidence type="ECO:0000313" key="2">
    <source>
        <dbReference type="Proteomes" id="UP001281147"/>
    </source>
</evidence>
<accession>A0ACC3MNS3</accession>
<sequence>MLSTITPIAALAALVALPAVSAHGYVSGVVAGGKYYGQSGPNWIYGEKPQQASWYANNPDLGFVGSADYNKASIICHIDATPGTTSIPVKAGSAIDLQWTTWPESHHGPVISYLARCGGGDCSKVNPASLKFFKIAESGLIDGSAAPGKYASDVLIANNGTSTVTIPSSVTGDFVLRHEIIALHSAGESGGAQSYPMCINLKVSGGGNAHPCKSGADCRAGIALMKTSDPGVLVNIYQTLTSYKIPGPKIWSGLKKRSFARSFKA</sequence>
<evidence type="ECO:0000313" key="1">
    <source>
        <dbReference type="EMBL" id="KAK3699005.1"/>
    </source>
</evidence>
<dbReference type="Proteomes" id="UP001281147">
    <property type="component" value="Unassembled WGS sequence"/>
</dbReference>
<name>A0ACC3MNS3_9PEZI</name>
<gene>
    <name evidence="1" type="ORF">LTR37_016696</name>
</gene>
<protein>
    <submittedName>
        <fullName evidence="1">Uncharacterized protein</fullName>
    </submittedName>
</protein>
<dbReference type="EMBL" id="JAUTXU010000203">
    <property type="protein sequence ID" value="KAK3699005.1"/>
    <property type="molecule type" value="Genomic_DNA"/>
</dbReference>